<dbReference type="RefSeq" id="WP_150712014.1">
    <property type="nucleotide sequence ID" value="NZ_CABVHK010000012.1"/>
</dbReference>
<dbReference type="PANTHER" id="PTHR45947:SF3">
    <property type="entry name" value="SULFOQUINOVOSYL TRANSFERASE SQD2"/>
    <property type="match status" value="1"/>
</dbReference>
<proteinExistence type="predicted"/>
<dbReference type="EMBL" id="CABVHK010000012">
    <property type="protein sequence ID" value="VVN06124.1"/>
    <property type="molecule type" value="Genomic_DNA"/>
</dbReference>
<dbReference type="AlphaFoldDB" id="A0A5E6USV6"/>
<feature type="transmembrane region" description="Helical" evidence="1">
    <location>
        <begin position="110"/>
        <end position="128"/>
    </location>
</feature>
<name>A0A5E6USV6_PSEFL</name>
<feature type="transmembrane region" description="Helical" evidence="1">
    <location>
        <begin position="80"/>
        <end position="98"/>
    </location>
</feature>
<protein>
    <submittedName>
        <fullName evidence="2">Uncharacterized protein</fullName>
    </submittedName>
</protein>
<keyword evidence="1" id="KW-0472">Membrane</keyword>
<sequence>MDKSLKILVVSQYFWPENMRINNLVEGFVAKGHEVTVLTGFPNYPEGKMFKEYESEPEKFSEYFGAKIYRVPMLARGNRSISLALNYLSFFVSASIVGAWKLRGRKFDSIFVYAVSPIMAAIPALVIGRLKKSPVFVWVLDLWPETLSAVGIIKNPRLLSLVGKMVSFIYNRTDYLLMQSKSFDENVRKYCTTFISDERLVYFPSWAEDDFSSASNEESDLLHSDDSVFTVVFAGNIGEAQDFPAILDAAESVGNEIPVRWVIVGDGRVSGWLHDEVSARGLTNIMLLGRHSLDKMPPLFAKADALLVSLKTNEVFEKTIPGKVQAYLASGKPIIAMIDGEAARVVSESGAGMACRSGDSLALADIVRTMAGLSPHQRETMGAAGRAFYIKNFSKARLFDRLELLFRTASLRRNEKR</sequence>
<dbReference type="CDD" id="cd03794">
    <property type="entry name" value="GT4_WbuB-like"/>
    <property type="match status" value="1"/>
</dbReference>
<dbReference type="Gene3D" id="3.40.50.2000">
    <property type="entry name" value="Glycogen Phosphorylase B"/>
    <property type="match status" value="2"/>
</dbReference>
<dbReference type="GO" id="GO:0016758">
    <property type="term" value="F:hexosyltransferase activity"/>
    <property type="evidence" value="ECO:0007669"/>
    <property type="project" value="TreeGrafter"/>
</dbReference>
<dbReference type="InterPro" id="IPR050194">
    <property type="entry name" value="Glycosyltransferase_grp1"/>
</dbReference>
<dbReference type="OrthoDB" id="9787293at2"/>
<accession>A0A5E6USV6</accession>
<evidence type="ECO:0000313" key="3">
    <source>
        <dbReference type="Proteomes" id="UP000326953"/>
    </source>
</evidence>
<dbReference type="Proteomes" id="UP000326953">
    <property type="component" value="Unassembled WGS sequence"/>
</dbReference>
<dbReference type="SUPFAM" id="SSF53756">
    <property type="entry name" value="UDP-Glycosyltransferase/glycogen phosphorylase"/>
    <property type="match status" value="1"/>
</dbReference>
<organism evidence="2 3">
    <name type="scientific">Pseudomonas fluorescens</name>
    <dbReference type="NCBI Taxonomy" id="294"/>
    <lineage>
        <taxon>Bacteria</taxon>
        <taxon>Pseudomonadati</taxon>
        <taxon>Pseudomonadota</taxon>
        <taxon>Gammaproteobacteria</taxon>
        <taxon>Pseudomonadales</taxon>
        <taxon>Pseudomonadaceae</taxon>
        <taxon>Pseudomonas</taxon>
    </lineage>
</organism>
<reference evidence="2 3" key="1">
    <citation type="submission" date="2019-09" db="EMBL/GenBank/DDBJ databases">
        <authorList>
            <person name="Chandra G."/>
            <person name="Truman W A."/>
        </authorList>
    </citation>
    <scope>NUCLEOTIDE SEQUENCE [LARGE SCALE GENOMIC DNA]</scope>
    <source>
        <strain evidence="2">PS662</strain>
    </source>
</reference>
<evidence type="ECO:0000313" key="2">
    <source>
        <dbReference type="EMBL" id="VVN06124.1"/>
    </source>
</evidence>
<gene>
    <name evidence="2" type="ORF">PS662_03602</name>
</gene>
<dbReference type="Pfam" id="PF13692">
    <property type="entry name" value="Glyco_trans_1_4"/>
    <property type="match status" value="1"/>
</dbReference>
<dbReference type="PANTHER" id="PTHR45947">
    <property type="entry name" value="SULFOQUINOVOSYL TRANSFERASE SQD2"/>
    <property type="match status" value="1"/>
</dbReference>
<keyword evidence="1" id="KW-0812">Transmembrane</keyword>
<evidence type="ECO:0000256" key="1">
    <source>
        <dbReference type="SAM" id="Phobius"/>
    </source>
</evidence>
<keyword evidence="1" id="KW-1133">Transmembrane helix</keyword>